<dbReference type="OrthoDB" id="10262413at2759"/>
<name>A0A0F9ZZB7_TRIHA</name>
<proteinExistence type="predicted"/>
<organism evidence="2 3">
    <name type="scientific">Trichoderma harzianum</name>
    <name type="common">Hypocrea lixii</name>
    <dbReference type="NCBI Taxonomy" id="5544"/>
    <lineage>
        <taxon>Eukaryota</taxon>
        <taxon>Fungi</taxon>
        <taxon>Dikarya</taxon>
        <taxon>Ascomycota</taxon>
        <taxon>Pezizomycotina</taxon>
        <taxon>Sordariomycetes</taxon>
        <taxon>Hypocreomycetidae</taxon>
        <taxon>Hypocreales</taxon>
        <taxon>Hypocreaceae</taxon>
        <taxon>Trichoderma</taxon>
    </lineage>
</organism>
<comment type="caution">
    <text evidence="2">The sequence shown here is derived from an EMBL/GenBank/DDBJ whole genome shotgun (WGS) entry which is preliminary data.</text>
</comment>
<dbReference type="EMBL" id="JOKZ01000409">
    <property type="protein sequence ID" value="KKO98548.1"/>
    <property type="molecule type" value="Genomic_DNA"/>
</dbReference>
<dbReference type="InterPro" id="IPR001509">
    <property type="entry name" value="Epimerase_deHydtase"/>
</dbReference>
<dbReference type="Gene3D" id="3.40.50.720">
    <property type="entry name" value="NAD(P)-binding Rossmann-like Domain"/>
    <property type="match status" value="1"/>
</dbReference>
<evidence type="ECO:0000313" key="2">
    <source>
        <dbReference type="EMBL" id="KKO98548.1"/>
    </source>
</evidence>
<feature type="domain" description="NAD-dependent epimerase/dehydratase" evidence="1">
    <location>
        <begin position="4"/>
        <end position="244"/>
    </location>
</feature>
<accession>A0A0F9ZZB7</accession>
<dbReference type="InterPro" id="IPR036291">
    <property type="entry name" value="NAD(P)-bd_dom_sf"/>
</dbReference>
<dbReference type="InterPro" id="IPR051783">
    <property type="entry name" value="NAD(P)-dependent_oxidoreduct"/>
</dbReference>
<reference evidence="3" key="1">
    <citation type="journal article" date="2015" name="Genome Announc.">
        <title>Draft whole-genome sequence of the biocontrol agent Trichoderma harzianum T6776.</title>
        <authorList>
            <person name="Baroncelli R."/>
            <person name="Piaggeschi G."/>
            <person name="Fiorini L."/>
            <person name="Bertolini E."/>
            <person name="Zapparata A."/>
            <person name="Pe M.E."/>
            <person name="Sarrocco S."/>
            <person name="Vannacci G."/>
        </authorList>
    </citation>
    <scope>NUCLEOTIDE SEQUENCE [LARGE SCALE GENOMIC DNA]</scope>
    <source>
        <strain evidence="3">T6776</strain>
    </source>
</reference>
<protein>
    <recommendedName>
        <fullName evidence="1">NAD-dependent epimerase/dehydratase domain-containing protein</fullName>
    </recommendedName>
</protein>
<dbReference type="GO" id="GO:0004029">
    <property type="term" value="F:aldehyde dehydrogenase (NAD+) activity"/>
    <property type="evidence" value="ECO:0007669"/>
    <property type="project" value="TreeGrafter"/>
</dbReference>
<dbReference type="Pfam" id="PF01370">
    <property type="entry name" value="Epimerase"/>
    <property type="match status" value="1"/>
</dbReference>
<dbReference type="SUPFAM" id="SSF51735">
    <property type="entry name" value="NAD(P)-binding Rossmann-fold domains"/>
    <property type="match status" value="1"/>
</dbReference>
<dbReference type="PANTHER" id="PTHR48079">
    <property type="entry name" value="PROTEIN YEEZ"/>
    <property type="match status" value="1"/>
</dbReference>
<dbReference type="OMA" id="QYPPEHI"/>
<dbReference type="GO" id="GO:0005737">
    <property type="term" value="C:cytoplasm"/>
    <property type="evidence" value="ECO:0007669"/>
    <property type="project" value="TreeGrafter"/>
</dbReference>
<dbReference type="Proteomes" id="UP000034112">
    <property type="component" value="Unassembled WGS sequence"/>
</dbReference>
<sequence length="355" mass="38597">MHNILLTGASGYLGGSILAQLYNPSSGSIELPAHNKIYALVRSDAQAQAVRDYGAEPTSLDPGDEAAIESFILGHEVSVVVWFIDVVSVERQTLFIRALAKLRQQTGKEVHFLQTSGAKIFSDLAGAPTDKPLLDTDRKLYEIQSEQQTHAPFPAFQKAVSTNNTVIKLAEELGVKSYIIAPCIVYGEGLGFGNKISAQTVAIVRAAKEAKRVYRVDDNSPTWPVCHIRDNTDLYIRLLAAILSGNDNVGHGRHGYYLPSPGSVAWDDLYARMAVVLAKKGIVEDGQVKLADDAALETMGRGLNCPKAYVRVQLAGKCTLTPKHGTEALGWVPKFAPEHILDTAETEVELILKHI</sequence>
<gene>
    <name evidence="2" type="ORF">THAR02_09343</name>
</gene>
<evidence type="ECO:0000259" key="1">
    <source>
        <dbReference type="Pfam" id="PF01370"/>
    </source>
</evidence>
<evidence type="ECO:0000313" key="3">
    <source>
        <dbReference type="Proteomes" id="UP000034112"/>
    </source>
</evidence>
<dbReference type="AlphaFoldDB" id="A0A0F9ZZB7"/>
<dbReference type="PANTHER" id="PTHR48079:SF6">
    <property type="entry name" value="NAD(P)-BINDING DOMAIN-CONTAINING PROTEIN-RELATED"/>
    <property type="match status" value="1"/>
</dbReference>